<organism evidence="1">
    <name type="scientific">marine sediment metagenome</name>
    <dbReference type="NCBI Taxonomy" id="412755"/>
    <lineage>
        <taxon>unclassified sequences</taxon>
        <taxon>metagenomes</taxon>
        <taxon>ecological metagenomes</taxon>
    </lineage>
</organism>
<gene>
    <name evidence="1" type="ORF">S06H3_09853</name>
</gene>
<dbReference type="AlphaFoldDB" id="X1MIP6"/>
<evidence type="ECO:0000313" key="1">
    <source>
        <dbReference type="EMBL" id="GAI17941.1"/>
    </source>
</evidence>
<reference evidence="1" key="1">
    <citation type="journal article" date="2014" name="Front. Microbiol.">
        <title>High frequency of phylogenetically diverse reductive dehalogenase-homologous genes in deep subseafloor sedimentary metagenomes.</title>
        <authorList>
            <person name="Kawai M."/>
            <person name="Futagami T."/>
            <person name="Toyoda A."/>
            <person name="Takaki Y."/>
            <person name="Nishi S."/>
            <person name="Hori S."/>
            <person name="Arai W."/>
            <person name="Tsubouchi T."/>
            <person name="Morono Y."/>
            <person name="Uchiyama I."/>
            <person name="Ito T."/>
            <person name="Fujiyama A."/>
            <person name="Inagaki F."/>
            <person name="Takami H."/>
        </authorList>
    </citation>
    <scope>NUCLEOTIDE SEQUENCE</scope>
    <source>
        <strain evidence="1">Expedition CK06-06</strain>
    </source>
</reference>
<protein>
    <submittedName>
        <fullName evidence="1">Uncharacterized protein</fullName>
    </submittedName>
</protein>
<dbReference type="EMBL" id="BARV01004432">
    <property type="protein sequence ID" value="GAI17941.1"/>
    <property type="molecule type" value="Genomic_DNA"/>
</dbReference>
<proteinExistence type="predicted"/>
<name>X1MIP6_9ZZZZ</name>
<accession>X1MIP6</accession>
<sequence>MSYIEVKPVTRRSMSPLEENMLVVTGEITEIGPRIYAGYAPGEEAILHIAYRVAMTRAYYDAFGFATLCDIFAADGTPIATNRRIKNFSYGIWETSKEWSDSANISVSETAPVKGL</sequence>
<comment type="caution">
    <text evidence="1">The sequence shown here is derived from an EMBL/GenBank/DDBJ whole genome shotgun (WGS) entry which is preliminary data.</text>
</comment>